<dbReference type="InterPro" id="IPR011815">
    <property type="entry name" value="PBP_1c"/>
</dbReference>
<evidence type="ECO:0000256" key="7">
    <source>
        <dbReference type="ARBA" id="ARBA00022679"/>
    </source>
</evidence>
<keyword evidence="5" id="KW-0645">Protease</keyword>
<evidence type="ECO:0000256" key="4">
    <source>
        <dbReference type="ARBA" id="ARBA00022645"/>
    </source>
</evidence>
<evidence type="ECO:0000256" key="1">
    <source>
        <dbReference type="ARBA" id="ARBA00004752"/>
    </source>
</evidence>
<gene>
    <name evidence="15" type="ORF">SAMN05421779_103425</name>
</gene>
<feature type="domain" description="Penicillin-binding C-terminal" evidence="14">
    <location>
        <begin position="601"/>
        <end position="680"/>
    </location>
</feature>
<accession>A0A1N7LMF2</accession>
<evidence type="ECO:0000313" key="16">
    <source>
        <dbReference type="Proteomes" id="UP000185678"/>
    </source>
</evidence>
<dbReference type="GO" id="GO:0008955">
    <property type="term" value="F:peptidoglycan glycosyltransferase activity"/>
    <property type="evidence" value="ECO:0007669"/>
    <property type="project" value="UniProtKB-EC"/>
</dbReference>
<evidence type="ECO:0000259" key="14">
    <source>
        <dbReference type="Pfam" id="PF06832"/>
    </source>
</evidence>
<keyword evidence="16" id="KW-1185">Reference proteome</keyword>
<dbReference type="Gene3D" id="1.10.3810.10">
    <property type="entry name" value="Biosynthetic peptidoglycan transglycosylase-like"/>
    <property type="match status" value="1"/>
</dbReference>
<evidence type="ECO:0000259" key="12">
    <source>
        <dbReference type="Pfam" id="PF00905"/>
    </source>
</evidence>
<dbReference type="Gene3D" id="3.40.710.10">
    <property type="entry name" value="DD-peptidase/beta-lactamase superfamily"/>
    <property type="match status" value="1"/>
</dbReference>
<dbReference type="NCBIfam" id="TIGR02073">
    <property type="entry name" value="PBP_1c"/>
    <property type="match status" value="1"/>
</dbReference>
<dbReference type="Pfam" id="PF06832">
    <property type="entry name" value="BiPBP_C"/>
    <property type="match status" value="1"/>
</dbReference>
<evidence type="ECO:0000313" key="15">
    <source>
        <dbReference type="EMBL" id="SIS75023.1"/>
    </source>
</evidence>
<feature type="domain" description="Penicillin-binding protein transpeptidase" evidence="12">
    <location>
        <begin position="300"/>
        <end position="535"/>
    </location>
</feature>
<keyword evidence="4" id="KW-0121">Carboxypeptidase</keyword>
<comment type="pathway">
    <text evidence="1">Cell wall biogenesis; peptidoglycan biosynthesis.</text>
</comment>
<evidence type="ECO:0000256" key="2">
    <source>
        <dbReference type="ARBA" id="ARBA00007090"/>
    </source>
</evidence>
<organism evidence="15 16">
    <name type="scientific">Insolitispirillum peregrinum</name>
    <dbReference type="NCBI Taxonomy" id="80876"/>
    <lineage>
        <taxon>Bacteria</taxon>
        <taxon>Pseudomonadati</taxon>
        <taxon>Pseudomonadota</taxon>
        <taxon>Alphaproteobacteria</taxon>
        <taxon>Rhodospirillales</taxon>
        <taxon>Novispirillaceae</taxon>
        <taxon>Insolitispirillum</taxon>
    </lineage>
</organism>
<dbReference type="GO" id="GO:0030288">
    <property type="term" value="C:outer membrane-bounded periplasmic space"/>
    <property type="evidence" value="ECO:0007669"/>
    <property type="project" value="TreeGrafter"/>
</dbReference>
<evidence type="ECO:0000256" key="6">
    <source>
        <dbReference type="ARBA" id="ARBA00022676"/>
    </source>
</evidence>
<dbReference type="EMBL" id="FTOA01000003">
    <property type="protein sequence ID" value="SIS75023.1"/>
    <property type="molecule type" value="Genomic_DNA"/>
</dbReference>
<dbReference type="GO" id="GO:0004180">
    <property type="term" value="F:carboxypeptidase activity"/>
    <property type="evidence" value="ECO:0007669"/>
    <property type="project" value="UniProtKB-KW"/>
</dbReference>
<comment type="similarity">
    <text evidence="3">In the N-terminal section; belongs to the glycosyltransferase 51 family.</text>
</comment>
<dbReference type="Pfam" id="PF00912">
    <property type="entry name" value="Transgly"/>
    <property type="match status" value="1"/>
</dbReference>
<dbReference type="Pfam" id="PF00905">
    <property type="entry name" value="Transpeptidase"/>
    <property type="match status" value="1"/>
</dbReference>
<dbReference type="InterPro" id="IPR012338">
    <property type="entry name" value="Beta-lactam/transpept-like"/>
</dbReference>
<dbReference type="GO" id="GO:0006508">
    <property type="term" value="P:proteolysis"/>
    <property type="evidence" value="ECO:0007669"/>
    <property type="project" value="UniProtKB-KW"/>
</dbReference>
<sequence>MAGRWLAGLLAAALLLWFVAGVANRLLPPDLSRWEQRSQVVTDVEGRLLRPFPTTEGFWRLPTSPQQVDPLYLAMLMAVEDQRFGLHPGVDPLAILRAIGQRLTQGHVVSGASTLTMQAARLLDPKPRTLTAKLAESLRALQLQHRLGREGVLQVYLTLAPFGGTLEGVRSASWGWFGKEPDHLTAAEAALLVALPQRPEALRPDRFPQRARAARDRVLDRAVERGVISLDAALLARSQPLPTTQRPMPLSAAHLAEALRRRSPPEQKELRSFIQRPVQATLQTIIDRATQGWEDGVEVAAVVVRTADRQVIAHLGSRDWLSRPLDLTQAVRSPGSSLKPLIYALAFDDQSLHPGTLVYDGPRRFGSWQPRNFDRDFRGMLTVREALQQSLNVPAVLALDKVGPLRFATIARQAGLPLFLPGDGEAGLPLALGGVGVRLVDMATIYANLADDGMVRPLAWGSDVTEPALAARRLVGQAAARAVLTILTDSPAPDGQIQRSLSGGRRSVAFKTGTSFGFRDAWTVAMSPDYTVVIWVGRPDGAPRPGHLGRTTAAPLALRVLDALPMDRRQKPAISEPDNALYAAEPPAALARMELDSLISPQKRQPLQIIFPPDGAAIERLADGVLLQASGGEAPIQWAADGIPLPPPVGRGSQFWQPAGEGFYQLAAIDAKGRRAEVRVRVLP</sequence>
<dbReference type="EC" id="2.4.99.28" evidence="10"/>
<dbReference type="AlphaFoldDB" id="A0A1N7LMF2"/>
<dbReference type="SUPFAM" id="SSF53955">
    <property type="entry name" value="Lysozyme-like"/>
    <property type="match status" value="1"/>
</dbReference>
<keyword evidence="6" id="KW-0328">Glycosyltransferase</keyword>
<dbReference type="GO" id="GO:0009252">
    <property type="term" value="P:peptidoglycan biosynthetic process"/>
    <property type="evidence" value="ECO:0007669"/>
    <property type="project" value="UniProtKB-UniPathway"/>
</dbReference>
<evidence type="ECO:0000256" key="11">
    <source>
        <dbReference type="ARBA" id="ARBA00049902"/>
    </source>
</evidence>
<dbReference type="Proteomes" id="UP000185678">
    <property type="component" value="Unassembled WGS sequence"/>
</dbReference>
<evidence type="ECO:0000256" key="10">
    <source>
        <dbReference type="ARBA" id="ARBA00044770"/>
    </source>
</evidence>
<dbReference type="InterPro" id="IPR023346">
    <property type="entry name" value="Lysozyme-like_dom_sf"/>
</dbReference>
<evidence type="ECO:0000259" key="13">
    <source>
        <dbReference type="Pfam" id="PF00912"/>
    </source>
</evidence>
<evidence type="ECO:0000256" key="8">
    <source>
        <dbReference type="ARBA" id="ARBA00022801"/>
    </source>
</evidence>
<dbReference type="InterPro" id="IPR001460">
    <property type="entry name" value="PCN-bd_Tpept"/>
</dbReference>
<proteinExistence type="inferred from homology"/>
<evidence type="ECO:0000256" key="5">
    <source>
        <dbReference type="ARBA" id="ARBA00022670"/>
    </source>
</evidence>
<dbReference type="STRING" id="80876.SAMN05421779_103425"/>
<dbReference type="GO" id="GO:0008658">
    <property type="term" value="F:penicillin binding"/>
    <property type="evidence" value="ECO:0007669"/>
    <property type="project" value="InterPro"/>
</dbReference>
<name>A0A1N7LMF2_9PROT</name>
<dbReference type="InterPro" id="IPR036950">
    <property type="entry name" value="PBP_transglycosylase"/>
</dbReference>
<keyword evidence="9" id="KW-0511">Multifunctional enzyme</keyword>
<comment type="similarity">
    <text evidence="2">In the C-terminal section; belongs to the transpeptidase family.</text>
</comment>
<reference evidence="15 16" key="1">
    <citation type="submission" date="2017-01" db="EMBL/GenBank/DDBJ databases">
        <authorList>
            <person name="Mah S.A."/>
            <person name="Swanson W.J."/>
            <person name="Moy G.W."/>
            <person name="Vacquier V.D."/>
        </authorList>
    </citation>
    <scope>NUCLEOTIDE SEQUENCE [LARGE SCALE GENOMIC DNA]</scope>
    <source>
        <strain evidence="15 16">DSM 11589</strain>
    </source>
</reference>
<comment type="catalytic activity">
    <reaction evidence="11">
        <text>[GlcNAc-(1-&gt;4)-Mur2Ac(oyl-L-Ala-gamma-D-Glu-L-Lys-D-Ala-D-Ala)](n)-di-trans,octa-cis-undecaprenyl diphosphate + beta-D-GlcNAc-(1-&gt;4)-Mur2Ac(oyl-L-Ala-gamma-D-Glu-L-Lys-D-Ala-D-Ala)-di-trans,octa-cis-undecaprenyl diphosphate = [GlcNAc-(1-&gt;4)-Mur2Ac(oyl-L-Ala-gamma-D-Glu-L-Lys-D-Ala-D-Ala)](n+1)-di-trans,octa-cis-undecaprenyl diphosphate + di-trans,octa-cis-undecaprenyl diphosphate + H(+)</text>
        <dbReference type="Rhea" id="RHEA:23708"/>
        <dbReference type="Rhea" id="RHEA-COMP:9602"/>
        <dbReference type="Rhea" id="RHEA-COMP:9603"/>
        <dbReference type="ChEBI" id="CHEBI:15378"/>
        <dbReference type="ChEBI" id="CHEBI:58405"/>
        <dbReference type="ChEBI" id="CHEBI:60033"/>
        <dbReference type="ChEBI" id="CHEBI:78435"/>
        <dbReference type="EC" id="2.4.99.28"/>
    </reaction>
</comment>
<dbReference type="InterPro" id="IPR001264">
    <property type="entry name" value="Glyco_trans_51"/>
</dbReference>
<keyword evidence="7" id="KW-0808">Transferase</keyword>
<dbReference type="PANTHER" id="PTHR32282">
    <property type="entry name" value="BINDING PROTEIN TRANSPEPTIDASE, PUTATIVE-RELATED"/>
    <property type="match status" value="1"/>
</dbReference>
<keyword evidence="8" id="KW-0378">Hydrolase</keyword>
<dbReference type="InterPro" id="IPR050396">
    <property type="entry name" value="Glycosyltr_51/Transpeptidase"/>
</dbReference>
<feature type="domain" description="Glycosyl transferase family 51" evidence="13">
    <location>
        <begin position="57"/>
        <end position="222"/>
    </location>
</feature>
<protein>
    <recommendedName>
        <fullName evidence="10">peptidoglycan glycosyltransferase</fullName>
        <ecNumber evidence="10">2.4.99.28</ecNumber>
    </recommendedName>
</protein>
<evidence type="ECO:0000256" key="9">
    <source>
        <dbReference type="ARBA" id="ARBA00023268"/>
    </source>
</evidence>
<dbReference type="InterPro" id="IPR009647">
    <property type="entry name" value="PBP_C"/>
</dbReference>
<dbReference type="UniPathway" id="UPA00219"/>
<dbReference type="PANTHER" id="PTHR32282:SF15">
    <property type="entry name" value="PENICILLIN-BINDING PROTEIN 1C"/>
    <property type="match status" value="1"/>
</dbReference>
<evidence type="ECO:0000256" key="3">
    <source>
        <dbReference type="ARBA" id="ARBA00007739"/>
    </source>
</evidence>
<dbReference type="SUPFAM" id="SSF56601">
    <property type="entry name" value="beta-lactamase/transpeptidase-like"/>
    <property type="match status" value="1"/>
</dbReference>